<proteinExistence type="predicted"/>
<reference evidence="3 6" key="2">
    <citation type="journal article" date="2019" name="Nat. Med.">
        <title>A library of human gut bacterial isolates paired with longitudinal multiomics data enables mechanistic microbiome research.</title>
        <authorList>
            <person name="Poyet M."/>
            <person name="Groussin M."/>
            <person name="Gibbons S.M."/>
            <person name="Avila-Pacheco J."/>
            <person name="Jiang X."/>
            <person name="Kearney S.M."/>
            <person name="Perrotta A.R."/>
            <person name="Berdy B."/>
            <person name="Zhao S."/>
            <person name="Lieberman T.D."/>
            <person name="Swanson P.K."/>
            <person name="Smith M."/>
            <person name="Roesemann S."/>
            <person name="Alexander J.E."/>
            <person name="Rich S.A."/>
            <person name="Livny J."/>
            <person name="Vlamakis H."/>
            <person name="Clish C."/>
            <person name="Bullock K."/>
            <person name="Deik A."/>
            <person name="Scott J."/>
            <person name="Pierce K.A."/>
            <person name="Xavier R.J."/>
            <person name="Alm E.J."/>
        </authorList>
    </citation>
    <scope>NUCLEOTIDE SEQUENCE [LARGE SCALE GENOMIC DNA]</scope>
    <source>
        <strain evidence="3 6">BIOML-A188</strain>
    </source>
</reference>
<dbReference type="Pfam" id="PF04991">
    <property type="entry name" value="LicD"/>
    <property type="match status" value="1"/>
</dbReference>
<name>A0A415LTG3_BACT4</name>
<evidence type="ECO:0000259" key="2">
    <source>
        <dbReference type="Pfam" id="PF04991"/>
    </source>
</evidence>
<protein>
    <submittedName>
        <fullName evidence="4">LicD family protein</fullName>
    </submittedName>
</protein>
<organism evidence="4 5">
    <name type="scientific">Bacteroides thetaiotaomicron</name>
    <dbReference type="NCBI Taxonomy" id="818"/>
    <lineage>
        <taxon>Bacteria</taxon>
        <taxon>Pseudomonadati</taxon>
        <taxon>Bacteroidota</taxon>
        <taxon>Bacteroidia</taxon>
        <taxon>Bacteroidales</taxon>
        <taxon>Bacteroidaceae</taxon>
        <taxon>Bacteroides</taxon>
    </lineage>
</organism>
<dbReference type="GO" id="GO:0009100">
    <property type="term" value="P:glycoprotein metabolic process"/>
    <property type="evidence" value="ECO:0007669"/>
    <property type="project" value="UniProtKB-ARBA"/>
</dbReference>
<sequence>MEMNKRNRLSEQEIKKVELDALLYIRKICQQYHLRYYLAWGTLLGAVRHKGFIPWDDDIDIMMPRSDYERLLELVPSLRHSYYKILSNPKNEDYYYTHAKMIDTRTLCVENDLQTIQNMGIWVDIFPLDGMPDKFKIHYFKMRVLHRMRALSAHPKMPETSFMMTPIIYLAWKIVRIFGFQFFVNRMERLARKYAYESSNYVSNVVEPEAKICIYRKEVFDSSLLLSFEKESFEVPILYQEYLKNTYGDYMQLPPVEKRIGHSFEAYWKI</sequence>
<dbReference type="Proteomes" id="UP000440614">
    <property type="component" value="Unassembled WGS sequence"/>
</dbReference>
<dbReference type="PANTHER" id="PTHR43404">
    <property type="entry name" value="LIPOPOLYSACCHARIDE CHOLINEPHOSPHOTRANSFERASE LICD"/>
    <property type="match status" value="1"/>
</dbReference>
<dbReference type="Proteomes" id="UP000283616">
    <property type="component" value="Unassembled WGS sequence"/>
</dbReference>
<dbReference type="EMBL" id="QROV01000057">
    <property type="protein sequence ID" value="RHL52247.1"/>
    <property type="molecule type" value="Genomic_DNA"/>
</dbReference>
<dbReference type="InterPro" id="IPR007074">
    <property type="entry name" value="LicD/FKTN/FKRP_NTP_transf"/>
</dbReference>
<dbReference type="PANTHER" id="PTHR43404:SF2">
    <property type="entry name" value="LIPOPOLYSACCHARIDE CHOLINEPHOSPHOTRANSFERASE LICD"/>
    <property type="match status" value="1"/>
</dbReference>
<dbReference type="EMBL" id="WCSY01000061">
    <property type="protein sequence ID" value="KAB4303888.1"/>
    <property type="molecule type" value="Genomic_DNA"/>
</dbReference>
<evidence type="ECO:0000313" key="4">
    <source>
        <dbReference type="EMBL" id="RHL52247.1"/>
    </source>
</evidence>
<evidence type="ECO:0000256" key="1">
    <source>
        <dbReference type="SAM" id="Phobius"/>
    </source>
</evidence>
<evidence type="ECO:0000313" key="6">
    <source>
        <dbReference type="Proteomes" id="UP000440614"/>
    </source>
</evidence>
<gene>
    <name evidence="4" type="ORF">DW011_25460</name>
    <name evidence="3" type="ORF">GAO51_29405</name>
</gene>
<reference evidence="4 5" key="1">
    <citation type="submission" date="2018-08" db="EMBL/GenBank/DDBJ databases">
        <title>A genome reference for cultivated species of the human gut microbiota.</title>
        <authorList>
            <person name="Zou Y."/>
            <person name="Xue W."/>
            <person name="Luo G."/>
        </authorList>
    </citation>
    <scope>NUCLEOTIDE SEQUENCE [LARGE SCALE GENOMIC DNA]</scope>
    <source>
        <strain evidence="4 5">AF37-12</strain>
    </source>
</reference>
<dbReference type="RefSeq" id="WP_072066638.1">
    <property type="nucleotide sequence ID" value="NZ_JANUND010000003.1"/>
</dbReference>
<accession>A0A415LTG3</accession>
<comment type="caution">
    <text evidence="4">The sequence shown here is derived from an EMBL/GenBank/DDBJ whole genome shotgun (WGS) entry which is preliminary data.</text>
</comment>
<feature type="transmembrane region" description="Helical" evidence="1">
    <location>
        <begin position="162"/>
        <end position="184"/>
    </location>
</feature>
<feature type="domain" description="LicD/FKTN/FKRP nucleotidyltransferase" evidence="2">
    <location>
        <begin position="29"/>
        <end position="248"/>
    </location>
</feature>
<dbReference type="AlphaFoldDB" id="A0A415LTG3"/>
<keyword evidence="1" id="KW-1133">Transmembrane helix</keyword>
<evidence type="ECO:0000313" key="5">
    <source>
        <dbReference type="Proteomes" id="UP000283616"/>
    </source>
</evidence>
<keyword evidence="1" id="KW-0812">Transmembrane</keyword>
<keyword evidence="1" id="KW-0472">Membrane</keyword>
<evidence type="ECO:0000313" key="3">
    <source>
        <dbReference type="EMBL" id="KAB4303888.1"/>
    </source>
</evidence>
<dbReference type="InterPro" id="IPR052942">
    <property type="entry name" value="LPS_cholinephosphotransferase"/>
</dbReference>